<dbReference type="EMBL" id="WJBB01000030">
    <property type="protein sequence ID" value="MBC3798482.1"/>
    <property type="molecule type" value="Genomic_DNA"/>
</dbReference>
<organism evidence="1 2">
    <name type="scientific">Acetobacterium tundrae</name>
    <dbReference type="NCBI Taxonomy" id="132932"/>
    <lineage>
        <taxon>Bacteria</taxon>
        <taxon>Bacillati</taxon>
        <taxon>Bacillota</taxon>
        <taxon>Clostridia</taxon>
        <taxon>Eubacteriales</taxon>
        <taxon>Eubacteriaceae</taxon>
        <taxon>Acetobacterium</taxon>
    </lineage>
</organism>
<proteinExistence type="predicted"/>
<evidence type="ECO:0000313" key="1">
    <source>
        <dbReference type="EMBL" id="MBC3798482.1"/>
    </source>
</evidence>
<reference evidence="1 2" key="1">
    <citation type="journal article" date="2020" name="mSystems">
        <title>Defining Genomic and Predicted Metabolic Features of the Acetobacterium Genus.</title>
        <authorList>
            <person name="Ross D.E."/>
            <person name="Marshall C.W."/>
            <person name="Gulliver D."/>
            <person name="May H.D."/>
            <person name="Norman R.S."/>
        </authorList>
    </citation>
    <scope>NUCLEOTIDE SEQUENCE [LARGE SCALE GENOMIC DNA]</scope>
    <source>
        <strain evidence="1 2">DSM 9173</strain>
    </source>
</reference>
<keyword evidence="2" id="KW-1185">Reference proteome</keyword>
<comment type="caution">
    <text evidence="1">The sequence shown here is derived from an EMBL/GenBank/DDBJ whole genome shotgun (WGS) entry which is preliminary data.</text>
</comment>
<accession>A0ABR6WPQ3</accession>
<name>A0ABR6WPQ3_9FIRM</name>
<evidence type="ECO:0000313" key="2">
    <source>
        <dbReference type="Proteomes" id="UP000653358"/>
    </source>
</evidence>
<dbReference type="Proteomes" id="UP000653358">
    <property type="component" value="Unassembled WGS sequence"/>
</dbReference>
<protein>
    <submittedName>
        <fullName evidence="1">Uncharacterized protein</fullName>
    </submittedName>
</protein>
<sequence>MKDPMEITRLTTDEPKNNTETMLNYAYCKDRRAYLRYGNGQENIDLCEYTAEQAKEKGCSPTPEDILEGDSCVECDCELAILYTVAVQAAELRGRLKRYEDAGITLEDLENKPLTIDELKEMSGKPYWHVNLQGIGNRWAILAKHIASNPQDYHYGEYWLAYRREVKS</sequence>
<gene>
    <name evidence="1" type="ORF">GH807_15725</name>
</gene>
<dbReference type="RefSeq" id="WP_148603716.1">
    <property type="nucleotide sequence ID" value="NZ_RXYB01000010.1"/>
</dbReference>